<accession>A0A7W6EIP8</accession>
<gene>
    <name evidence="13" type="ORF">FHS81_003123</name>
</gene>
<feature type="compositionally biased region" description="Pro residues" evidence="12">
    <location>
        <begin position="348"/>
        <end position="361"/>
    </location>
</feature>
<feature type="region of interest" description="Disordered" evidence="12">
    <location>
        <begin position="528"/>
        <end position="553"/>
    </location>
</feature>
<keyword evidence="7" id="KW-0862">Zinc</keyword>
<evidence type="ECO:0000256" key="8">
    <source>
        <dbReference type="ARBA" id="ARBA00023049"/>
    </source>
</evidence>
<evidence type="ECO:0000256" key="2">
    <source>
        <dbReference type="ARBA" id="ARBA00004776"/>
    </source>
</evidence>
<dbReference type="Gene3D" id="3.30.1380.10">
    <property type="match status" value="1"/>
</dbReference>
<evidence type="ECO:0000256" key="6">
    <source>
        <dbReference type="ARBA" id="ARBA00022801"/>
    </source>
</evidence>
<evidence type="ECO:0000256" key="3">
    <source>
        <dbReference type="ARBA" id="ARBA00022670"/>
    </source>
</evidence>
<dbReference type="PANTHER" id="PTHR37425">
    <property type="match status" value="1"/>
</dbReference>
<dbReference type="Pfam" id="PF05951">
    <property type="entry name" value="Peptidase_M15_2"/>
    <property type="match status" value="1"/>
</dbReference>
<feature type="compositionally biased region" description="Polar residues" evidence="12">
    <location>
        <begin position="300"/>
        <end position="314"/>
    </location>
</feature>
<protein>
    <recommendedName>
        <fullName evidence="11">Murein endopeptidase K</fullName>
    </recommendedName>
</protein>
<keyword evidence="8" id="KW-0482">Metalloprotease</keyword>
<dbReference type="PANTHER" id="PTHR37425:SF1">
    <property type="entry name" value="OUTER MEMBRANE PROTEIN"/>
    <property type="match status" value="1"/>
</dbReference>
<dbReference type="SUPFAM" id="SSF55166">
    <property type="entry name" value="Hedgehog/DD-peptidase"/>
    <property type="match status" value="1"/>
</dbReference>
<proteinExistence type="inferred from homology"/>
<dbReference type="CDD" id="cd14844">
    <property type="entry name" value="Zn-DD-carboxypeptidase_like"/>
    <property type="match status" value="1"/>
</dbReference>
<keyword evidence="9" id="KW-0961">Cell wall biogenesis/degradation</keyword>
<evidence type="ECO:0000256" key="7">
    <source>
        <dbReference type="ARBA" id="ARBA00022833"/>
    </source>
</evidence>
<evidence type="ECO:0000313" key="13">
    <source>
        <dbReference type="EMBL" id="MBB3811012.1"/>
    </source>
</evidence>
<comment type="similarity">
    <text evidence="10">Belongs to the peptidase M15 family.</text>
</comment>
<dbReference type="AlphaFoldDB" id="A0A7W6EIP8"/>
<keyword evidence="5" id="KW-0732">Signal</keyword>
<evidence type="ECO:0000256" key="12">
    <source>
        <dbReference type="SAM" id="MobiDB-lite"/>
    </source>
</evidence>
<comment type="pathway">
    <text evidence="2">Cell wall biogenesis; cell wall polysaccharide biosynthesis.</text>
</comment>
<dbReference type="GO" id="GO:0008237">
    <property type="term" value="F:metallopeptidase activity"/>
    <property type="evidence" value="ECO:0007669"/>
    <property type="project" value="UniProtKB-KW"/>
</dbReference>
<evidence type="ECO:0000256" key="1">
    <source>
        <dbReference type="ARBA" id="ARBA00001947"/>
    </source>
</evidence>
<comment type="cofactor">
    <cofactor evidence="1">
        <name>Zn(2+)</name>
        <dbReference type="ChEBI" id="CHEBI:29105"/>
    </cofactor>
</comment>
<organism evidence="13 14">
    <name type="scientific">Pseudochelatococcus contaminans</name>
    <dbReference type="NCBI Taxonomy" id="1538103"/>
    <lineage>
        <taxon>Bacteria</taxon>
        <taxon>Pseudomonadati</taxon>
        <taxon>Pseudomonadota</taxon>
        <taxon>Alphaproteobacteria</taxon>
        <taxon>Hyphomicrobiales</taxon>
        <taxon>Chelatococcaceae</taxon>
        <taxon>Pseudochelatococcus</taxon>
    </lineage>
</organism>
<evidence type="ECO:0000256" key="9">
    <source>
        <dbReference type="ARBA" id="ARBA00023316"/>
    </source>
</evidence>
<dbReference type="Proteomes" id="UP000537592">
    <property type="component" value="Unassembled WGS sequence"/>
</dbReference>
<keyword evidence="6" id="KW-0378">Hydrolase</keyword>
<keyword evidence="4" id="KW-0479">Metal-binding</keyword>
<keyword evidence="3" id="KW-0645">Protease</keyword>
<feature type="region of interest" description="Disordered" evidence="12">
    <location>
        <begin position="289"/>
        <end position="368"/>
    </location>
</feature>
<dbReference type="InterPro" id="IPR009045">
    <property type="entry name" value="Zn_M74/Hedgehog-like"/>
</dbReference>
<evidence type="ECO:0000256" key="10">
    <source>
        <dbReference type="ARBA" id="ARBA00093448"/>
    </source>
</evidence>
<dbReference type="GO" id="GO:0071555">
    <property type="term" value="P:cell wall organization"/>
    <property type="evidence" value="ECO:0007669"/>
    <property type="project" value="UniProtKB-KW"/>
</dbReference>
<dbReference type="InterPro" id="IPR010275">
    <property type="entry name" value="MepK"/>
</dbReference>
<keyword evidence="14" id="KW-1185">Reference proteome</keyword>
<reference evidence="13 14" key="1">
    <citation type="submission" date="2020-08" db="EMBL/GenBank/DDBJ databases">
        <title>Genomic Encyclopedia of Type Strains, Phase IV (KMG-IV): sequencing the most valuable type-strain genomes for metagenomic binning, comparative biology and taxonomic classification.</title>
        <authorList>
            <person name="Goeker M."/>
        </authorList>
    </citation>
    <scope>NUCLEOTIDE SEQUENCE [LARGE SCALE GENOMIC DNA]</scope>
    <source>
        <strain evidence="13 14">DSM 28760</strain>
    </source>
</reference>
<dbReference type="GO" id="GO:0006508">
    <property type="term" value="P:proteolysis"/>
    <property type="evidence" value="ECO:0007669"/>
    <property type="project" value="UniProtKB-KW"/>
</dbReference>
<evidence type="ECO:0000256" key="5">
    <source>
        <dbReference type="ARBA" id="ARBA00022729"/>
    </source>
</evidence>
<dbReference type="GO" id="GO:0046872">
    <property type="term" value="F:metal ion binding"/>
    <property type="evidence" value="ECO:0007669"/>
    <property type="project" value="UniProtKB-KW"/>
</dbReference>
<dbReference type="EMBL" id="JACICC010000010">
    <property type="protein sequence ID" value="MBB3811012.1"/>
    <property type="molecule type" value="Genomic_DNA"/>
</dbReference>
<evidence type="ECO:0000256" key="11">
    <source>
        <dbReference type="ARBA" id="ARBA00093666"/>
    </source>
</evidence>
<evidence type="ECO:0000313" key="14">
    <source>
        <dbReference type="Proteomes" id="UP000537592"/>
    </source>
</evidence>
<dbReference type="RefSeq" id="WP_246375057.1">
    <property type="nucleotide sequence ID" value="NZ_JACICC010000010.1"/>
</dbReference>
<comment type="caution">
    <text evidence="13">The sequence shown here is derived from an EMBL/GenBank/DDBJ whole genome shotgun (WGS) entry which is preliminary data.</text>
</comment>
<name>A0A7W6EIP8_9HYPH</name>
<evidence type="ECO:0000256" key="4">
    <source>
        <dbReference type="ARBA" id="ARBA00022723"/>
    </source>
</evidence>
<sequence length="639" mass="67480">MHSTRTRLTPRFNGWIFPAAPGSGSGKAASYSSWLRPALLGCLGIATTFGALFAGTGGLQNAIANGDTRTLSFYHAHTRESLTVTFRRNGRYDRAELQKLNWFLRDWRNDESISMDPKLFDIVWAAQREAGSRGTIKVLSAYRSPKTNAMLRRRSSAVAKNSQHTQGRALDFALPDADMARVRAIGMRLQRGGVGYYPNVPFVHLDSGSVRSWPRMPRNQLERLFPDGRTVHLPADGKPLQGYEAARQTIIARGDLVPGMSAAAVAEAASQPQRRRSFWATLFGGADEAEDADVADTASRRQVASRPSSQQQAAPDTEADSDPRSFFLAESRRNANNAPRQVARAPEPEPAPAPAAAPQPAPIGRGGRPVTLLPATPAVQPPVPEEVFEGPLPVARPTPVFVPGPAPATEPPAIPDTAPALVATLPPARPGIPALAAVPGESTVVATLGPAIPAPPTRPQELAVASARDRNALAALASASETWGEGQADTTIQTAALAYAPEPVSIAPPLPPSRPQMVAAVAQAQSAEQKAPTATPVRPPASVRLSPSLPPATVNDERRALTQLFATVATETKPLPRATVRTAKVVTAEPSVRARGPVTAAPPVVVQMEFTNNANATGLSTDSFSGAAVAPLPVSRLSE</sequence>